<dbReference type="AlphaFoldDB" id="A0A402ABG3"/>
<dbReference type="EMBL" id="BIFS01000001">
    <property type="protein sequence ID" value="GCE16436.1"/>
    <property type="molecule type" value="Genomic_DNA"/>
</dbReference>
<dbReference type="Proteomes" id="UP000287188">
    <property type="component" value="Unassembled WGS sequence"/>
</dbReference>
<protein>
    <submittedName>
        <fullName evidence="1">Uncharacterized protein</fullName>
    </submittedName>
</protein>
<dbReference type="OrthoDB" id="9838351at2"/>
<keyword evidence="2" id="KW-1185">Reference proteome</keyword>
<evidence type="ECO:0000313" key="2">
    <source>
        <dbReference type="Proteomes" id="UP000287188"/>
    </source>
</evidence>
<gene>
    <name evidence="1" type="ORF">KDK_02360</name>
</gene>
<organism evidence="1 2">
    <name type="scientific">Dictyobacter kobayashii</name>
    <dbReference type="NCBI Taxonomy" id="2014872"/>
    <lineage>
        <taxon>Bacteria</taxon>
        <taxon>Bacillati</taxon>
        <taxon>Chloroflexota</taxon>
        <taxon>Ktedonobacteria</taxon>
        <taxon>Ktedonobacterales</taxon>
        <taxon>Dictyobacteraceae</taxon>
        <taxon>Dictyobacter</taxon>
    </lineage>
</organism>
<reference evidence="2" key="1">
    <citation type="submission" date="2018-12" db="EMBL/GenBank/DDBJ databases">
        <title>Tengunoibacter tsumagoiensis gen. nov., sp. nov., Dictyobacter kobayashii sp. nov., D. alpinus sp. nov., and D. joshuensis sp. nov. and description of Dictyobacteraceae fam. nov. within the order Ktedonobacterales isolated from Tengu-no-mugimeshi.</title>
        <authorList>
            <person name="Wang C.M."/>
            <person name="Zheng Y."/>
            <person name="Sakai Y."/>
            <person name="Toyoda A."/>
            <person name="Minakuchi Y."/>
            <person name="Abe K."/>
            <person name="Yokota A."/>
            <person name="Yabe S."/>
        </authorList>
    </citation>
    <scope>NUCLEOTIDE SEQUENCE [LARGE SCALE GENOMIC DNA]</scope>
    <source>
        <strain evidence="2">Uno11</strain>
    </source>
</reference>
<comment type="caution">
    <text evidence="1">The sequence shown here is derived from an EMBL/GenBank/DDBJ whole genome shotgun (WGS) entry which is preliminary data.</text>
</comment>
<dbReference type="RefSeq" id="WP_126548336.1">
    <property type="nucleotide sequence ID" value="NZ_BIFS01000001.1"/>
</dbReference>
<sequence>MKTSNQSRNFTRQVQTDLLALNDNDLFMTIHQWMGGKSLDASELDVAADICLALGYTNISSESEIITRWQAPSPERLRSLLTAMDVGLFAQHVIPVAFQFLHTLYPEWYEGVTFNAHLANYLRQLRASSGKPAKKA</sequence>
<evidence type="ECO:0000313" key="1">
    <source>
        <dbReference type="EMBL" id="GCE16436.1"/>
    </source>
</evidence>
<accession>A0A402ABG3</accession>
<name>A0A402ABG3_9CHLR</name>
<proteinExistence type="predicted"/>